<keyword evidence="1" id="KW-0812">Transmembrane</keyword>
<gene>
    <name evidence="3" type="ORF">STAS_14734</name>
</gene>
<protein>
    <submittedName>
        <fullName evidence="3">Uncharacterized protein</fullName>
    </submittedName>
</protein>
<evidence type="ECO:0000256" key="2">
    <source>
        <dbReference type="SAM" id="SignalP"/>
    </source>
</evidence>
<organism evidence="3 4">
    <name type="scientific">Striga asiatica</name>
    <name type="common">Asiatic witchweed</name>
    <name type="synonym">Buchnera asiatica</name>
    <dbReference type="NCBI Taxonomy" id="4170"/>
    <lineage>
        <taxon>Eukaryota</taxon>
        <taxon>Viridiplantae</taxon>
        <taxon>Streptophyta</taxon>
        <taxon>Embryophyta</taxon>
        <taxon>Tracheophyta</taxon>
        <taxon>Spermatophyta</taxon>
        <taxon>Magnoliopsida</taxon>
        <taxon>eudicotyledons</taxon>
        <taxon>Gunneridae</taxon>
        <taxon>Pentapetalae</taxon>
        <taxon>asterids</taxon>
        <taxon>lamiids</taxon>
        <taxon>Lamiales</taxon>
        <taxon>Orobanchaceae</taxon>
        <taxon>Buchnereae</taxon>
        <taxon>Striga</taxon>
    </lineage>
</organism>
<keyword evidence="1" id="KW-1133">Transmembrane helix</keyword>
<reference evidence="4" key="1">
    <citation type="journal article" date="2019" name="Curr. Biol.">
        <title>Genome Sequence of Striga asiatica Provides Insight into the Evolution of Plant Parasitism.</title>
        <authorList>
            <person name="Yoshida S."/>
            <person name="Kim S."/>
            <person name="Wafula E.K."/>
            <person name="Tanskanen J."/>
            <person name="Kim Y.M."/>
            <person name="Honaas L."/>
            <person name="Yang Z."/>
            <person name="Spallek T."/>
            <person name="Conn C.E."/>
            <person name="Ichihashi Y."/>
            <person name="Cheong K."/>
            <person name="Cui S."/>
            <person name="Der J.P."/>
            <person name="Gundlach H."/>
            <person name="Jiao Y."/>
            <person name="Hori C."/>
            <person name="Ishida J.K."/>
            <person name="Kasahara H."/>
            <person name="Kiba T."/>
            <person name="Kim M.S."/>
            <person name="Koo N."/>
            <person name="Laohavisit A."/>
            <person name="Lee Y.H."/>
            <person name="Lumba S."/>
            <person name="McCourt P."/>
            <person name="Mortimer J.C."/>
            <person name="Mutuku J.M."/>
            <person name="Nomura T."/>
            <person name="Sasaki-Sekimoto Y."/>
            <person name="Seto Y."/>
            <person name="Wang Y."/>
            <person name="Wakatake T."/>
            <person name="Sakakibara H."/>
            <person name="Demura T."/>
            <person name="Yamaguchi S."/>
            <person name="Yoneyama K."/>
            <person name="Manabe R.I."/>
            <person name="Nelson D.C."/>
            <person name="Schulman A.H."/>
            <person name="Timko M.P."/>
            <person name="dePamphilis C.W."/>
            <person name="Choi D."/>
            <person name="Shirasu K."/>
        </authorList>
    </citation>
    <scope>NUCLEOTIDE SEQUENCE [LARGE SCALE GENOMIC DNA]</scope>
    <source>
        <strain evidence="4">cv. UVA1</strain>
    </source>
</reference>
<sequence length="396" mass="44004">MELMSYSSHLLLYLTLILSLSPLSLSLTLTLSHSFERLKTEHYRPDPPEPVLSGFFAVSMPVRVGMPPGWNWSSSGNGNRDSLLPSLPRLAFLRSADIDSPHWHLFGVKGRTLMTSHVEKEAGRGHSLDSEAEGAGVRKDLPSQIALHASVKGGFPLGQSHPENQSRKELSYFNKYRSAANGKPSLLRGNHLLSYWIGNKRLLHWLEAKGELVNSSQIDDAGKGINCCSCSTLRDSTPLLFSSLIFLFPHRGLGRIIPLGRIALVLAPMSGVLGFVGFIAGFVAAFLLLMLDKKGSVGKVRMRKEPNLIDRITDRIGNRGFFILLQGTTFMVISFNLYGRLKAQKLRIDMPQLQSRGEEAFIRQKEASGEDLNQELIRYLEKYQASIASILPCFRS</sequence>
<dbReference type="AlphaFoldDB" id="A0A5A7Q1M4"/>
<dbReference type="Proteomes" id="UP000325081">
    <property type="component" value="Unassembled WGS sequence"/>
</dbReference>
<evidence type="ECO:0000313" key="4">
    <source>
        <dbReference type="Proteomes" id="UP000325081"/>
    </source>
</evidence>
<comment type="caution">
    <text evidence="3">The sequence shown here is derived from an EMBL/GenBank/DDBJ whole genome shotgun (WGS) entry which is preliminary data.</text>
</comment>
<keyword evidence="1" id="KW-0472">Membrane</keyword>
<keyword evidence="2" id="KW-0732">Signal</keyword>
<dbReference type="OrthoDB" id="10673245at2759"/>
<feature type="transmembrane region" description="Helical" evidence="1">
    <location>
        <begin position="320"/>
        <end position="338"/>
    </location>
</feature>
<name>A0A5A7Q1M4_STRAF</name>
<feature type="signal peptide" evidence="2">
    <location>
        <begin position="1"/>
        <end position="26"/>
    </location>
</feature>
<dbReference type="EMBL" id="BKCP01005461">
    <property type="protein sequence ID" value="GER38257.1"/>
    <property type="molecule type" value="Genomic_DNA"/>
</dbReference>
<feature type="chain" id="PRO_5022732682" evidence="2">
    <location>
        <begin position="27"/>
        <end position="396"/>
    </location>
</feature>
<accession>A0A5A7Q1M4</accession>
<proteinExistence type="predicted"/>
<evidence type="ECO:0000313" key="3">
    <source>
        <dbReference type="EMBL" id="GER38257.1"/>
    </source>
</evidence>
<keyword evidence="4" id="KW-1185">Reference proteome</keyword>
<evidence type="ECO:0000256" key="1">
    <source>
        <dbReference type="SAM" id="Phobius"/>
    </source>
</evidence>
<feature type="transmembrane region" description="Helical" evidence="1">
    <location>
        <begin position="265"/>
        <end position="291"/>
    </location>
</feature>